<protein>
    <submittedName>
        <fullName evidence="1">Uncharacterized protein</fullName>
    </submittedName>
</protein>
<reference evidence="1" key="1">
    <citation type="submission" date="2018-11" db="EMBL/GenBank/DDBJ databases">
        <authorList>
            <consortium name="Pathogen Informatics"/>
        </authorList>
    </citation>
    <scope>NUCLEOTIDE SEQUENCE</scope>
</reference>
<dbReference type="AlphaFoldDB" id="A0A3S5FF77"/>
<dbReference type="Proteomes" id="UP000784294">
    <property type="component" value="Unassembled WGS sequence"/>
</dbReference>
<organism evidence="1 2">
    <name type="scientific">Protopolystoma xenopodis</name>
    <dbReference type="NCBI Taxonomy" id="117903"/>
    <lineage>
        <taxon>Eukaryota</taxon>
        <taxon>Metazoa</taxon>
        <taxon>Spiralia</taxon>
        <taxon>Lophotrochozoa</taxon>
        <taxon>Platyhelminthes</taxon>
        <taxon>Monogenea</taxon>
        <taxon>Polyopisthocotylea</taxon>
        <taxon>Polystomatidea</taxon>
        <taxon>Polystomatidae</taxon>
        <taxon>Protopolystoma</taxon>
    </lineage>
</organism>
<name>A0A3S5FF77_9PLAT</name>
<evidence type="ECO:0000313" key="2">
    <source>
        <dbReference type="Proteomes" id="UP000784294"/>
    </source>
</evidence>
<proteinExistence type="predicted"/>
<sequence length="81" mass="8955">MCSAIFSHCPEVHLTVLSYSHRQRGQSTFSPKLVNTYMVAYKADLEAHIIKSAVSLSVNGHSDSFASFIGGNLEVEEVWPK</sequence>
<gene>
    <name evidence="1" type="ORF">PXEA_LOCUS23471</name>
</gene>
<dbReference type="EMBL" id="CAAALY010108662">
    <property type="protein sequence ID" value="VEL30031.1"/>
    <property type="molecule type" value="Genomic_DNA"/>
</dbReference>
<comment type="caution">
    <text evidence="1">The sequence shown here is derived from an EMBL/GenBank/DDBJ whole genome shotgun (WGS) entry which is preliminary data.</text>
</comment>
<evidence type="ECO:0000313" key="1">
    <source>
        <dbReference type="EMBL" id="VEL30031.1"/>
    </source>
</evidence>
<keyword evidence="2" id="KW-1185">Reference proteome</keyword>
<accession>A0A3S5FF77</accession>